<dbReference type="InterPro" id="IPR001128">
    <property type="entry name" value="Cyt_P450"/>
</dbReference>
<dbReference type="AlphaFoldDB" id="A0AAD8HGL5"/>
<dbReference type="GO" id="GO:0005506">
    <property type="term" value="F:iron ion binding"/>
    <property type="evidence" value="ECO:0007669"/>
    <property type="project" value="InterPro"/>
</dbReference>
<dbReference type="SUPFAM" id="SSF48264">
    <property type="entry name" value="Cytochrome P450"/>
    <property type="match status" value="1"/>
</dbReference>
<dbReference type="PANTHER" id="PTHR47943:SF8">
    <property type="entry name" value="CYTOCHROME P450"/>
    <property type="match status" value="1"/>
</dbReference>
<evidence type="ECO:0000256" key="2">
    <source>
        <dbReference type="ARBA" id="ARBA00004370"/>
    </source>
</evidence>
<reference evidence="12" key="2">
    <citation type="submission" date="2023-05" db="EMBL/GenBank/DDBJ databases">
        <authorList>
            <person name="Schelkunov M.I."/>
        </authorList>
    </citation>
    <scope>NUCLEOTIDE SEQUENCE</scope>
    <source>
        <strain evidence="12">Hsosn_3</strain>
        <tissue evidence="12">Leaf</tissue>
    </source>
</reference>
<evidence type="ECO:0000256" key="7">
    <source>
        <dbReference type="ARBA" id="ARBA00023004"/>
    </source>
</evidence>
<dbReference type="GO" id="GO:0020037">
    <property type="term" value="F:heme binding"/>
    <property type="evidence" value="ECO:0007669"/>
    <property type="project" value="InterPro"/>
</dbReference>
<evidence type="ECO:0000256" key="6">
    <source>
        <dbReference type="ARBA" id="ARBA00023002"/>
    </source>
</evidence>
<keyword evidence="5 10" id="KW-0479">Metal-binding</keyword>
<evidence type="ECO:0000313" key="13">
    <source>
        <dbReference type="Proteomes" id="UP001237642"/>
    </source>
</evidence>
<dbReference type="Proteomes" id="UP001237642">
    <property type="component" value="Unassembled WGS sequence"/>
</dbReference>
<dbReference type="PANTHER" id="PTHR47943">
    <property type="entry name" value="CYTOCHROME P450 93A3-LIKE"/>
    <property type="match status" value="1"/>
</dbReference>
<dbReference type="GO" id="GO:0004497">
    <property type="term" value="F:monooxygenase activity"/>
    <property type="evidence" value="ECO:0007669"/>
    <property type="project" value="UniProtKB-KW"/>
</dbReference>
<dbReference type="GO" id="GO:0009805">
    <property type="term" value="P:coumarin biosynthetic process"/>
    <property type="evidence" value="ECO:0007669"/>
    <property type="project" value="UniProtKB-ARBA"/>
</dbReference>
<name>A0AAD8HGL5_9APIA</name>
<dbReference type="EMBL" id="JAUIZM010000009">
    <property type="protein sequence ID" value="KAK1366233.1"/>
    <property type="molecule type" value="Genomic_DNA"/>
</dbReference>
<dbReference type="InterPro" id="IPR017972">
    <property type="entry name" value="Cyt_P450_CS"/>
</dbReference>
<keyword evidence="13" id="KW-1185">Reference proteome</keyword>
<evidence type="ECO:0000256" key="10">
    <source>
        <dbReference type="PIRSR" id="PIRSR602401-1"/>
    </source>
</evidence>
<comment type="similarity">
    <text evidence="3 11">Belongs to the cytochrome P450 family.</text>
</comment>
<reference evidence="12" key="1">
    <citation type="submission" date="2023-02" db="EMBL/GenBank/DDBJ databases">
        <title>Genome of toxic invasive species Heracleum sosnowskyi carries increased number of genes despite the absence of recent whole-genome duplications.</title>
        <authorList>
            <person name="Schelkunov M."/>
            <person name="Shtratnikova V."/>
            <person name="Makarenko M."/>
            <person name="Klepikova A."/>
            <person name="Omelchenko D."/>
            <person name="Novikova G."/>
            <person name="Obukhova E."/>
            <person name="Bogdanov V."/>
            <person name="Penin A."/>
            <person name="Logacheva M."/>
        </authorList>
    </citation>
    <scope>NUCLEOTIDE SEQUENCE</scope>
    <source>
        <strain evidence="12">Hsosn_3</strain>
        <tissue evidence="12">Leaf</tissue>
    </source>
</reference>
<evidence type="ECO:0000256" key="8">
    <source>
        <dbReference type="ARBA" id="ARBA00023033"/>
    </source>
</evidence>
<evidence type="ECO:0000256" key="11">
    <source>
        <dbReference type="RuleBase" id="RU000461"/>
    </source>
</evidence>
<keyword evidence="4 10" id="KW-0349">Heme</keyword>
<evidence type="ECO:0000256" key="9">
    <source>
        <dbReference type="ARBA" id="ARBA00023136"/>
    </source>
</evidence>
<gene>
    <name evidence="12" type="ORF">POM88_041794</name>
</gene>
<keyword evidence="7 10" id="KW-0408">Iron</keyword>
<dbReference type="Gene3D" id="1.10.630.10">
    <property type="entry name" value="Cytochrome P450"/>
    <property type="match status" value="2"/>
</dbReference>
<evidence type="ECO:0000256" key="4">
    <source>
        <dbReference type="ARBA" id="ARBA00022617"/>
    </source>
</evidence>
<evidence type="ECO:0008006" key="14">
    <source>
        <dbReference type="Google" id="ProtNLM"/>
    </source>
</evidence>
<keyword evidence="8 11" id="KW-0503">Monooxygenase</keyword>
<comment type="caution">
    <text evidence="12">The sequence shown here is derived from an EMBL/GenBank/DDBJ whole genome shotgun (WGS) entry which is preliminary data.</text>
</comment>
<sequence length="360" mass="40902">MSELLGGRSLDIFQPVRRQEICSMVNVMLSKAKARVKVDIGAELMRLNNNVLSRIIMRERCSENEDEAGKVKTMIKEVSNVIGIFNLCDYIWFCKKWDLQGIKRKLVGVRGRYDIMMDRIIHEHIDMRRKKKRKVHGDGACTEKDLLDILLDISEDKSMEIRLSIENIKAFILDVFSAETDTTAILTEWAVAELINHPDIMQKAIEEINTVLHYYSDNQAKIVALQITIYPQTLDYLLITWLLAETQSTGKVHLNLNQKRFLLSSEDQASGKKQLDVKGWHFHFLPFGSGQRGCPGSSLALHLVETSLAAIIQCFELEVGSEGDKSDATVDMEEAPRLTLPMAHPLVRTLVARLNPFSCM</sequence>
<comment type="cofactor">
    <cofactor evidence="1 10">
        <name>heme</name>
        <dbReference type="ChEBI" id="CHEBI:30413"/>
    </cofactor>
</comment>
<keyword evidence="9" id="KW-0472">Membrane</keyword>
<feature type="binding site" description="axial binding residue" evidence="10">
    <location>
        <position position="294"/>
    </location>
    <ligand>
        <name>heme</name>
        <dbReference type="ChEBI" id="CHEBI:30413"/>
    </ligand>
    <ligandPart>
        <name>Fe</name>
        <dbReference type="ChEBI" id="CHEBI:18248"/>
    </ligandPart>
</feature>
<keyword evidence="6 11" id="KW-0560">Oxidoreductase</keyword>
<evidence type="ECO:0000256" key="3">
    <source>
        <dbReference type="ARBA" id="ARBA00010617"/>
    </source>
</evidence>
<dbReference type="GO" id="GO:0016020">
    <property type="term" value="C:membrane"/>
    <property type="evidence" value="ECO:0007669"/>
    <property type="project" value="UniProtKB-SubCell"/>
</dbReference>
<dbReference type="GO" id="GO:0016705">
    <property type="term" value="F:oxidoreductase activity, acting on paired donors, with incorporation or reduction of molecular oxygen"/>
    <property type="evidence" value="ECO:0007669"/>
    <property type="project" value="InterPro"/>
</dbReference>
<dbReference type="InterPro" id="IPR036396">
    <property type="entry name" value="Cyt_P450_sf"/>
</dbReference>
<dbReference type="Pfam" id="PF00067">
    <property type="entry name" value="p450"/>
    <property type="match status" value="2"/>
</dbReference>
<dbReference type="PRINTS" id="PR00463">
    <property type="entry name" value="EP450I"/>
</dbReference>
<organism evidence="12 13">
    <name type="scientific">Heracleum sosnowskyi</name>
    <dbReference type="NCBI Taxonomy" id="360622"/>
    <lineage>
        <taxon>Eukaryota</taxon>
        <taxon>Viridiplantae</taxon>
        <taxon>Streptophyta</taxon>
        <taxon>Embryophyta</taxon>
        <taxon>Tracheophyta</taxon>
        <taxon>Spermatophyta</taxon>
        <taxon>Magnoliopsida</taxon>
        <taxon>eudicotyledons</taxon>
        <taxon>Gunneridae</taxon>
        <taxon>Pentapetalae</taxon>
        <taxon>asterids</taxon>
        <taxon>campanulids</taxon>
        <taxon>Apiales</taxon>
        <taxon>Apiaceae</taxon>
        <taxon>Apioideae</taxon>
        <taxon>apioid superclade</taxon>
        <taxon>Tordylieae</taxon>
        <taxon>Tordyliinae</taxon>
        <taxon>Heracleum</taxon>
    </lineage>
</organism>
<dbReference type="PROSITE" id="PS00086">
    <property type="entry name" value="CYTOCHROME_P450"/>
    <property type="match status" value="1"/>
</dbReference>
<evidence type="ECO:0000313" key="12">
    <source>
        <dbReference type="EMBL" id="KAK1366233.1"/>
    </source>
</evidence>
<proteinExistence type="inferred from homology"/>
<comment type="subcellular location">
    <subcellularLocation>
        <location evidence="2">Membrane</location>
    </subcellularLocation>
</comment>
<protein>
    <recommendedName>
        <fullName evidence="14">Cytochrome P450</fullName>
    </recommendedName>
</protein>
<evidence type="ECO:0000256" key="1">
    <source>
        <dbReference type="ARBA" id="ARBA00001971"/>
    </source>
</evidence>
<accession>A0AAD8HGL5</accession>
<evidence type="ECO:0000256" key="5">
    <source>
        <dbReference type="ARBA" id="ARBA00022723"/>
    </source>
</evidence>
<dbReference type="InterPro" id="IPR002401">
    <property type="entry name" value="Cyt_P450_E_grp-I"/>
</dbReference>